<organism evidence="3 4">
    <name type="scientific">Luteimonas granuli</name>
    <dbReference type="NCBI Taxonomy" id="1176533"/>
    <lineage>
        <taxon>Bacteria</taxon>
        <taxon>Pseudomonadati</taxon>
        <taxon>Pseudomonadota</taxon>
        <taxon>Gammaproteobacteria</taxon>
        <taxon>Lysobacterales</taxon>
        <taxon>Lysobacteraceae</taxon>
        <taxon>Luteimonas</taxon>
    </lineage>
</organism>
<keyword evidence="4" id="KW-1185">Reference proteome</keyword>
<reference evidence="3 4" key="1">
    <citation type="submission" date="2019-07" db="EMBL/GenBank/DDBJ databases">
        <title>Full genome sequence of Luteimonas sp. Gr-4.</title>
        <authorList>
            <person name="Im W.-T."/>
        </authorList>
    </citation>
    <scope>NUCLEOTIDE SEQUENCE [LARGE SCALE GENOMIC DNA]</scope>
    <source>
        <strain evidence="3 4">Gr-4</strain>
    </source>
</reference>
<accession>A0A518N6L1</accession>
<gene>
    <name evidence="3" type="ORF">FPZ22_12180</name>
</gene>
<protein>
    <submittedName>
        <fullName evidence="3">Porin family protein</fullName>
    </submittedName>
</protein>
<feature type="compositionally biased region" description="Polar residues" evidence="1">
    <location>
        <begin position="77"/>
        <end position="89"/>
    </location>
</feature>
<evidence type="ECO:0000256" key="2">
    <source>
        <dbReference type="SAM" id="SignalP"/>
    </source>
</evidence>
<evidence type="ECO:0000313" key="3">
    <source>
        <dbReference type="EMBL" id="QDW67543.1"/>
    </source>
</evidence>
<dbReference type="InterPro" id="IPR011250">
    <property type="entry name" value="OMP/PagP_B-barrel"/>
</dbReference>
<evidence type="ECO:0000256" key="1">
    <source>
        <dbReference type="SAM" id="MobiDB-lite"/>
    </source>
</evidence>
<dbReference type="Proteomes" id="UP000316584">
    <property type="component" value="Chromosome"/>
</dbReference>
<dbReference type="SUPFAM" id="SSF56925">
    <property type="entry name" value="OMPA-like"/>
    <property type="match status" value="1"/>
</dbReference>
<name>A0A518N6L1_9GAMM</name>
<keyword evidence="2" id="KW-0732">Signal</keyword>
<dbReference type="EMBL" id="CP042218">
    <property type="protein sequence ID" value="QDW67543.1"/>
    <property type="molecule type" value="Genomic_DNA"/>
</dbReference>
<feature type="region of interest" description="Disordered" evidence="1">
    <location>
        <begin position="25"/>
        <end position="89"/>
    </location>
</feature>
<proteinExistence type="predicted"/>
<dbReference type="OrthoDB" id="6025207at2"/>
<feature type="signal peptide" evidence="2">
    <location>
        <begin position="1"/>
        <end position="26"/>
    </location>
</feature>
<evidence type="ECO:0000313" key="4">
    <source>
        <dbReference type="Proteomes" id="UP000316584"/>
    </source>
</evidence>
<dbReference type="RefSeq" id="WP_144893334.1">
    <property type="nucleotide sequence ID" value="NZ_CP042218.1"/>
</dbReference>
<feature type="compositionally biased region" description="Pro residues" evidence="1">
    <location>
        <begin position="46"/>
        <end position="56"/>
    </location>
</feature>
<dbReference type="AlphaFoldDB" id="A0A518N6L1"/>
<dbReference type="KEGG" id="lug:FPZ22_12180"/>
<sequence length="254" mass="26872">MKNILAVTAAAVVISAGVLASGAVHAQTKPIQAPPPPAREMDPAKRIPPPPAPDAPDAPVAGQATPGAQAPVAPQHGQPSSASHAQYTAVPSWQDTERGGLFLGIQGGRGWVYDDVDQTALAISAGYRWQAGAVSLLGIEVAAGRLDATTDDGWEYSKVEYASIGFNGRFNFGATSPVYALVRTGYFSADEEYAGSADGGYVGVGLGMDFSRNFNMSLVYTNYVYFNELYWYEGDLYYDAGRADTLMLGAEARF</sequence>
<feature type="chain" id="PRO_5022161036" evidence="2">
    <location>
        <begin position="27"/>
        <end position="254"/>
    </location>
</feature>